<evidence type="ECO:0000313" key="2">
    <source>
        <dbReference type="Proteomes" id="UP000005801"/>
    </source>
</evidence>
<sequence length="84" mass="9448">MSPHPTLEEPTAMPDFIRVDKSRPVCKHLRTKALHAYGRETHDAFHTSRSSGYQCLKTCFVTGPDQGLCAPEECQPGRGCFEKR</sequence>
<keyword evidence="2" id="KW-1185">Reference proteome</keyword>
<accession>A6G0Y0</accession>
<evidence type="ECO:0000313" key="1">
    <source>
        <dbReference type="EMBL" id="EDM80518.1"/>
    </source>
</evidence>
<protein>
    <submittedName>
        <fullName evidence="1">Uncharacterized protein</fullName>
    </submittedName>
</protein>
<dbReference type="AlphaFoldDB" id="A6G0Y0"/>
<gene>
    <name evidence="1" type="ORF">PPSIR1_41944</name>
</gene>
<dbReference type="RefSeq" id="WP_006970379.1">
    <property type="nucleotide sequence ID" value="NZ_ABCS01000010.1"/>
</dbReference>
<dbReference type="OrthoDB" id="5518362at2"/>
<name>A6G0Y0_9BACT</name>
<proteinExistence type="predicted"/>
<dbReference type="EMBL" id="ABCS01000010">
    <property type="protein sequence ID" value="EDM80518.1"/>
    <property type="molecule type" value="Genomic_DNA"/>
</dbReference>
<reference evidence="1 2" key="1">
    <citation type="submission" date="2007-06" db="EMBL/GenBank/DDBJ databases">
        <authorList>
            <person name="Shimkets L."/>
            <person name="Ferriera S."/>
            <person name="Johnson J."/>
            <person name="Kravitz S."/>
            <person name="Beeson K."/>
            <person name="Sutton G."/>
            <person name="Rogers Y.-H."/>
            <person name="Friedman R."/>
            <person name="Frazier M."/>
            <person name="Venter J.C."/>
        </authorList>
    </citation>
    <scope>NUCLEOTIDE SEQUENCE [LARGE SCALE GENOMIC DNA]</scope>
    <source>
        <strain evidence="1 2">SIR-1</strain>
    </source>
</reference>
<dbReference type="Proteomes" id="UP000005801">
    <property type="component" value="Unassembled WGS sequence"/>
</dbReference>
<organism evidence="1 2">
    <name type="scientific">Plesiocystis pacifica SIR-1</name>
    <dbReference type="NCBI Taxonomy" id="391625"/>
    <lineage>
        <taxon>Bacteria</taxon>
        <taxon>Pseudomonadati</taxon>
        <taxon>Myxococcota</taxon>
        <taxon>Polyangia</taxon>
        <taxon>Nannocystales</taxon>
        <taxon>Nannocystaceae</taxon>
        <taxon>Plesiocystis</taxon>
    </lineage>
</organism>
<comment type="caution">
    <text evidence="1">The sequence shown here is derived from an EMBL/GenBank/DDBJ whole genome shotgun (WGS) entry which is preliminary data.</text>
</comment>
<dbReference type="STRING" id="391625.PPSIR1_41944"/>